<comment type="caution">
    <text evidence="4">The sequence shown here is derived from an EMBL/GenBank/DDBJ whole genome shotgun (WGS) entry which is preliminary data.</text>
</comment>
<evidence type="ECO:0000313" key="4">
    <source>
        <dbReference type="EMBL" id="CAG5012882.1"/>
    </source>
</evidence>
<proteinExistence type="inferred from homology"/>
<dbReference type="SUPFAM" id="SSF51735">
    <property type="entry name" value="NAD(P)-binding Rossmann-fold domains"/>
    <property type="match status" value="1"/>
</dbReference>
<dbReference type="PANTHER" id="PTHR11092">
    <property type="entry name" value="SUGAR NUCLEOTIDE EPIMERASE RELATED"/>
    <property type="match status" value="1"/>
</dbReference>
<dbReference type="InterPro" id="IPR036291">
    <property type="entry name" value="NAD(P)-bd_dom_sf"/>
</dbReference>
<dbReference type="Gene3D" id="3.40.50.720">
    <property type="entry name" value="NAD(P)-binding Rossmann-like Domain"/>
    <property type="match status" value="1"/>
</dbReference>
<protein>
    <submittedName>
        <fullName evidence="4">Epimerase family protein</fullName>
    </submittedName>
</protein>
<dbReference type="EMBL" id="CAJRAF010000002">
    <property type="protein sequence ID" value="CAG5012882.1"/>
    <property type="molecule type" value="Genomic_DNA"/>
</dbReference>
<comment type="similarity">
    <text evidence="1">Belongs to the NAD(P)-dependent epimerase/dehydratase family. SDR39U1 subfamily.</text>
</comment>
<accession>A0A916NEA1</accession>
<sequence>MVNKVLITGGTGLIGSRLTELLLERGYSVAHLSRKKQKKSSVPVYQYDTAKGYIEDGALEGMAYLIHLAGAGIADERWTEERKKVIISSRTEPINLITSKLREKQIFPRAFISASGSAFYGGDTGDRKHTEDCPPGNDFLAEVSVLWENAADQVRELGVRTVKLRTGVVLSKKGGALPKITLPIRFGLGAPLGPGTQWMSWIHIDDLCRMYIEAMENDSWEGAYNAVSAPPTTNRQVTIAISRILQKPQWLPPVPAFALRLIFGEMAGVVLGSNYVENYRIETETNFIYEFPQLTNALENIFKP</sequence>
<evidence type="ECO:0000256" key="1">
    <source>
        <dbReference type="ARBA" id="ARBA00009353"/>
    </source>
</evidence>
<reference evidence="4" key="1">
    <citation type="submission" date="2021-04" db="EMBL/GenBank/DDBJ databases">
        <authorList>
            <person name="Rodrigo-Torres L."/>
            <person name="Arahal R. D."/>
            <person name="Lucena T."/>
        </authorList>
    </citation>
    <scope>NUCLEOTIDE SEQUENCE</scope>
    <source>
        <strain evidence="4">CECT 9275</strain>
    </source>
</reference>
<name>A0A916NEA1_9BACT</name>
<dbReference type="Pfam" id="PF01370">
    <property type="entry name" value="Epimerase"/>
    <property type="match status" value="1"/>
</dbReference>
<dbReference type="AlphaFoldDB" id="A0A916NEA1"/>
<organism evidence="4 5">
    <name type="scientific">Dyadobacter helix</name>
    <dbReference type="NCBI Taxonomy" id="2822344"/>
    <lineage>
        <taxon>Bacteria</taxon>
        <taxon>Pseudomonadati</taxon>
        <taxon>Bacteroidota</taxon>
        <taxon>Cytophagia</taxon>
        <taxon>Cytophagales</taxon>
        <taxon>Spirosomataceae</taxon>
        <taxon>Dyadobacter</taxon>
    </lineage>
</organism>
<dbReference type="InterPro" id="IPR010099">
    <property type="entry name" value="SDR39U1"/>
</dbReference>
<feature type="domain" description="NAD-dependent epimerase/dehydratase" evidence="2">
    <location>
        <begin position="5"/>
        <end position="218"/>
    </location>
</feature>
<dbReference type="Pfam" id="PF08338">
    <property type="entry name" value="DUF1731"/>
    <property type="match status" value="1"/>
</dbReference>
<keyword evidence="5" id="KW-1185">Reference proteome</keyword>
<dbReference type="Proteomes" id="UP000680038">
    <property type="component" value="Unassembled WGS sequence"/>
</dbReference>
<dbReference type="RefSeq" id="WP_215241489.1">
    <property type="nucleotide sequence ID" value="NZ_CAJRAF010000002.1"/>
</dbReference>
<evidence type="ECO:0000259" key="3">
    <source>
        <dbReference type="Pfam" id="PF08338"/>
    </source>
</evidence>
<gene>
    <name evidence="4" type="ORF">DYBT9275_05268</name>
</gene>
<dbReference type="NCBIfam" id="TIGR01777">
    <property type="entry name" value="yfcH"/>
    <property type="match status" value="1"/>
</dbReference>
<feature type="domain" description="DUF1731" evidence="3">
    <location>
        <begin position="254"/>
        <end position="301"/>
    </location>
</feature>
<dbReference type="InterPro" id="IPR013549">
    <property type="entry name" value="DUF1731"/>
</dbReference>
<evidence type="ECO:0000313" key="5">
    <source>
        <dbReference type="Proteomes" id="UP000680038"/>
    </source>
</evidence>
<evidence type="ECO:0000259" key="2">
    <source>
        <dbReference type="Pfam" id="PF01370"/>
    </source>
</evidence>
<dbReference type="PANTHER" id="PTHR11092:SF0">
    <property type="entry name" value="EPIMERASE FAMILY PROTEIN SDR39U1"/>
    <property type="match status" value="1"/>
</dbReference>
<dbReference type="InterPro" id="IPR001509">
    <property type="entry name" value="Epimerase_deHydtase"/>
</dbReference>